<dbReference type="KEGG" id="uvi:66068881"/>
<reference evidence="1" key="1">
    <citation type="submission" date="2020-03" db="EMBL/GenBank/DDBJ databases">
        <title>A mixture of massive structural variations and highly conserved coding sequences in Ustilaginoidea virens genome.</title>
        <authorList>
            <person name="Zhang K."/>
            <person name="Zhao Z."/>
            <person name="Zhang Z."/>
            <person name="Li Y."/>
            <person name="Hsiang T."/>
            <person name="Sun W."/>
        </authorList>
    </citation>
    <scope>NUCLEOTIDE SEQUENCE</scope>
    <source>
        <strain evidence="1">UV-8b</strain>
    </source>
</reference>
<evidence type="ECO:0000313" key="2">
    <source>
        <dbReference type="Proteomes" id="UP000027002"/>
    </source>
</evidence>
<sequence>MRHLHQDFEVANTSTNHHPASQHDVMVKIITVTLMQMISNDFRGSKAPHKIKLPIETLSLQNYQEYMFCTVEIFSTIFLPSIFCLPIHLRNQAENTS</sequence>
<dbReference type="AlphaFoldDB" id="A0A8E5HYH4"/>
<keyword evidence="2" id="KW-1185">Reference proteome</keyword>
<dbReference type="Proteomes" id="UP000027002">
    <property type="component" value="Chromosome 7"/>
</dbReference>
<protein>
    <submittedName>
        <fullName evidence="1">Uncharacterized protein</fullName>
    </submittedName>
</protein>
<organism evidence="1 2">
    <name type="scientific">Ustilaginoidea virens</name>
    <name type="common">Rice false smut fungus</name>
    <name type="synonym">Villosiclava virens</name>
    <dbReference type="NCBI Taxonomy" id="1159556"/>
    <lineage>
        <taxon>Eukaryota</taxon>
        <taxon>Fungi</taxon>
        <taxon>Dikarya</taxon>
        <taxon>Ascomycota</taxon>
        <taxon>Pezizomycotina</taxon>
        <taxon>Sordariomycetes</taxon>
        <taxon>Hypocreomycetidae</taxon>
        <taxon>Hypocreales</taxon>
        <taxon>Clavicipitaceae</taxon>
        <taxon>Ustilaginoidea</taxon>
    </lineage>
</organism>
<accession>A0A8E5HYH4</accession>
<dbReference type="GeneID" id="66068881"/>
<gene>
    <name evidence="1" type="ORF">UV8b_08104</name>
</gene>
<dbReference type="RefSeq" id="XP_043001536.1">
    <property type="nucleotide sequence ID" value="XM_043145601.1"/>
</dbReference>
<evidence type="ECO:0000313" key="1">
    <source>
        <dbReference type="EMBL" id="QUC23863.1"/>
    </source>
</evidence>
<proteinExistence type="predicted"/>
<name>A0A8E5HYH4_USTVR</name>
<dbReference type="EMBL" id="CP072759">
    <property type="protein sequence ID" value="QUC23863.1"/>
    <property type="molecule type" value="Genomic_DNA"/>
</dbReference>